<dbReference type="RefSeq" id="WP_123589885.1">
    <property type="nucleotide sequence ID" value="NZ_AYKF01000035.1"/>
</dbReference>
<evidence type="ECO:0000313" key="1">
    <source>
        <dbReference type="EMBL" id="ROO35229.1"/>
    </source>
</evidence>
<reference evidence="1 2" key="1">
    <citation type="submission" date="2013-10" db="EMBL/GenBank/DDBJ databases">
        <title>Salinisphaera halophila YIM 95161 Genome Sequencing.</title>
        <authorList>
            <person name="Lai Q."/>
            <person name="Li C."/>
            <person name="Shao Z."/>
        </authorList>
    </citation>
    <scope>NUCLEOTIDE SEQUENCE [LARGE SCALE GENOMIC DNA]</scope>
    <source>
        <strain evidence="1 2">YIM 95161</strain>
    </source>
</reference>
<gene>
    <name evidence="1" type="ORF">SAHL_02785</name>
</gene>
<organism evidence="1 2">
    <name type="scientific">Salinisphaera orenii YIM 95161</name>
    <dbReference type="NCBI Taxonomy" id="1051139"/>
    <lineage>
        <taxon>Bacteria</taxon>
        <taxon>Pseudomonadati</taxon>
        <taxon>Pseudomonadota</taxon>
        <taxon>Gammaproteobacteria</taxon>
        <taxon>Salinisphaerales</taxon>
        <taxon>Salinisphaeraceae</taxon>
        <taxon>Salinisphaera</taxon>
    </lineage>
</organism>
<sequence>MGDHTGAPRRRAWGMILAAVVALAALSGCAAAPGMSDTSVASAASSRHYHSPRYGLAIAYPQGVPAARRFEADYFLGTRWNPDAAAAVPGDALLALTMPGSNTITRGVMRIGASRAPRALAACSGPSSGPAGAPAEPRRVLIDGVAFTRVDTGDAAMNHHLQRHSYRAVTAGRCIAIDLIVTGVNPSVYASPPARPFDRETAFARLEALLSRLRLE</sequence>
<protein>
    <submittedName>
        <fullName evidence="1">Uncharacterized protein</fullName>
    </submittedName>
</protein>
<proteinExistence type="predicted"/>
<name>A0A423Q748_9GAMM</name>
<dbReference type="OrthoDB" id="7560332at2"/>
<dbReference type="AlphaFoldDB" id="A0A423Q748"/>
<evidence type="ECO:0000313" key="2">
    <source>
        <dbReference type="Proteomes" id="UP000285123"/>
    </source>
</evidence>
<dbReference type="Proteomes" id="UP000285123">
    <property type="component" value="Unassembled WGS sequence"/>
</dbReference>
<dbReference type="EMBL" id="AYKF01000035">
    <property type="protein sequence ID" value="ROO35229.1"/>
    <property type="molecule type" value="Genomic_DNA"/>
</dbReference>
<accession>A0A423Q748</accession>
<comment type="caution">
    <text evidence="1">The sequence shown here is derived from an EMBL/GenBank/DDBJ whole genome shotgun (WGS) entry which is preliminary data.</text>
</comment>